<dbReference type="GO" id="GO:0003700">
    <property type="term" value="F:DNA-binding transcription factor activity"/>
    <property type="evidence" value="ECO:0007669"/>
    <property type="project" value="InterPro"/>
</dbReference>
<dbReference type="EMBL" id="JAHLQT010013238">
    <property type="protein sequence ID" value="KAG7170877.1"/>
    <property type="molecule type" value="Genomic_DNA"/>
</dbReference>
<evidence type="ECO:0000313" key="2">
    <source>
        <dbReference type="Proteomes" id="UP000747542"/>
    </source>
</evidence>
<evidence type="ECO:0000313" key="1">
    <source>
        <dbReference type="EMBL" id="KAG7170877.1"/>
    </source>
</evidence>
<dbReference type="PANTHER" id="PTHR47456:SF1">
    <property type="entry name" value="PHD-TYPE DOMAIN-CONTAINING PROTEIN"/>
    <property type="match status" value="1"/>
</dbReference>
<gene>
    <name evidence="1" type="primary">Carf-L1</name>
    <name evidence="1" type="ORF">Hamer_G012442</name>
</gene>
<keyword evidence="2" id="KW-1185">Reference proteome</keyword>
<name>A0A8J5KA20_HOMAM</name>
<dbReference type="AlphaFoldDB" id="A0A8J5KA20"/>
<reference evidence="1" key="1">
    <citation type="journal article" date="2021" name="Sci. Adv.">
        <title>The American lobster genome reveals insights on longevity, neural, and immune adaptations.</title>
        <authorList>
            <person name="Polinski J.M."/>
            <person name="Zimin A.V."/>
            <person name="Clark K.F."/>
            <person name="Kohn A.B."/>
            <person name="Sadowski N."/>
            <person name="Timp W."/>
            <person name="Ptitsyn A."/>
            <person name="Khanna P."/>
            <person name="Romanova D.Y."/>
            <person name="Williams P."/>
            <person name="Greenwood S.J."/>
            <person name="Moroz L.L."/>
            <person name="Walt D.R."/>
            <person name="Bodnar A.G."/>
        </authorList>
    </citation>
    <scope>NUCLEOTIDE SEQUENCE</scope>
    <source>
        <strain evidence="1">GMGI-L3</strain>
    </source>
</reference>
<dbReference type="Pfam" id="PF15299">
    <property type="entry name" value="ALS2CR8"/>
    <property type="match status" value="1"/>
</dbReference>
<protein>
    <submittedName>
        <fullName evidence="1">Calcium-responsive transcription factor-like 1</fullName>
    </submittedName>
</protein>
<sequence>MCHLDFDGIPYIVLGSRTYDCQYGVDRNLNHKRRYKKTRMKGGKIIKRHYHRVPGTKKQNCPAQIYIREVVKFPNFRITSNTEYYRRKASSQVQNAMKDGNAFGERRTYVHFPSMADHKYHCVEQVQGLKRPIDSRVKKKIHDLVAEGITDYKVLKTNLQQYIQTELFAGQDLPSRSSRRFFPPKSEIENCINLAAMKLRISQADQENVSVKINEWQQSQPEDRFYFRPFTDVKEEASYHPPVYGQQLLVVHQTKWQCQLLEWYGQDICILDGVYRSIENSLPLFFLVVKTDVDYEVAGSFIVQSETVAAVKEALGVLREWNPKWKPSVFMSDFSRVEMVAVEQTFDNVKVLLCDYQREQAWERWALNADNGVYPVKEEVLSQLRAIAHASSFQEYSVAEKHLYDSDIWMKNQKLQKWFGKMWLPEHQRWVWAYRKDYITDINTYNGIEQLNETLKYYYLKSQHQHVLSGLLAIVVEYFVPHLYTKYLQENAEEDIDTNIPEEAPVYEQPEENFALKCREVIDHIHSYTYLLNDQLILQELYESLLITYDTVLDYAEGKREPTVRQLDDQLQANQVIKVTKRSSLKEKKKKILKVPVDDKACIIPETFEVLAPDEENNKLGNFVVESEWSQPQTETVETCITYETILEDTDCEREITLEEKEGTFEVKPIQIIKNSNFIQSKEIEKNIVNCVGGKTCVMPGIFQVLVPVEANNKTGDVEEKNSVVPETYQVLVPVREKNKLGDLVVAPDWTPSQSDVASYVTISDTRGKKRKREGKFLSVSPEKSTKPIFKVNKSGKNHPESEEDGKERVLACISTTHGLNVFLFFVQENM</sequence>
<dbReference type="InterPro" id="IPR029309">
    <property type="entry name" value="CaRF"/>
</dbReference>
<proteinExistence type="predicted"/>
<feature type="non-terminal residue" evidence="1">
    <location>
        <position position="1"/>
    </location>
</feature>
<dbReference type="PANTHER" id="PTHR47456">
    <property type="entry name" value="PHD-TYPE DOMAIN-CONTAINING PROTEIN"/>
    <property type="match status" value="1"/>
</dbReference>
<accession>A0A8J5KA20</accession>
<comment type="caution">
    <text evidence="1">The sequence shown here is derived from an EMBL/GenBank/DDBJ whole genome shotgun (WGS) entry which is preliminary data.</text>
</comment>
<organism evidence="1 2">
    <name type="scientific">Homarus americanus</name>
    <name type="common">American lobster</name>
    <dbReference type="NCBI Taxonomy" id="6706"/>
    <lineage>
        <taxon>Eukaryota</taxon>
        <taxon>Metazoa</taxon>
        <taxon>Ecdysozoa</taxon>
        <taxon>Arthropoda</taxon>
        <taxon>Crustacea</taxon>
        <taxon>Multicrustacea</taxon>
        <taxon>Malacostraca</taxon>
        <taxon>Eumalacostraca</taxon>
        <taxon>Eucarida</taxon>
        <taxon>Decapoda</taxon>
        <taxon>Pleocyemata</taxon>
        <taxon>Astacidea</taxon>
        <taxon>Nephropoidea</taxon>
        <taxon>Nephropidae</taxon>
        <taxon>Homarus</taxon>
    </lineage>
</organism>
<dbReference type="Proteomes" id="UP000747542">
    <property type="component" value="Unassembled WGS sequence"/>
</dbReference>